<evidence type="ECO:0000313" key="1">
    <source>
        <dbReference type="EMBL" id="KAG1327717.1"/>
    </source>
</evidence>
<proteinExistence type="predicted"/>
<dbReference type="AlphaFoldDB" id="A0A8K0MVA9"/>
<evidence type="ECO:0000313" key="2">
    <source>
        <dbReference type="Proteomes" id="UP000797356"/>
    </source>
</evidence>
<dbReference type="Gene3D" id="1.25.40.420">
    <property type="match status" value="1"/>
</dbReference>
<dbReference type="PANTHER" id="PTHR46336:SF3">
    <property type="entry name" value="BTB_POZ DOMAIN-CONTAINING PROTEIN POB1"/>
    <property type="match status" value="1"/>
</dbReference>
<dbReference type="InterPro" id="IPR045890">
    <property type="entry name" value="POB1-like"/>
</dbReference>
<reference evidence="1" key="2">
    <citation type="submission" date="2019-07" db="EMBL/GenBank/DDBJ databases">
        <authorList>
            <person name="Yang Y."/>
            <person name="Bocs S."/>
            <person name="Baudouin L."/>
        </authorList>
    </citation>
    <scope>NUCLEOTIDE SEQUENCE</scope>
    <source>
        <tissue evidence="1">Spear leaf of Hainan Tall coconut</tissue>
    </source>
</reference>
<dbReference type="OrthoDB" id="10330488at2759"/>
<dbReference type="EMBL" id="CM017872">
    <property type="protein sequence ID" value="KAG1327717.1"/>
    <property type="molecule type" value="Genomic_DNA"/>
</dbReference>
<dbReference type="Proteomes" id="UP000797356">
    <property type="component" value="Chromosome 1"/>
</dbReference>
<name>A0A8K0MVA9_COCNU</name>
<dbReference type="PANTHER" id="PTHR46336">
    <property type="entry name" value="OS02G0260700 PROTEIN"/>
    <property type="match status" value="1"/>
</dbReference>
<keyword evidence="2" id="KW-1185">Reference proteome</keyword>
<reference evidence="1" key="1">
    <citation type="journal article" date="2017" name="Gigascience">
        <title>The genome draft of coconut (Cocos nucifera).</title>
        <authorList>
            <person name="Xiao Y."/>
            <person name="Xu P."/>
            <person name="Fan H."/>
            <person name="Baudouin L."/>
            <person name="Xia W."/>
            <person name="Bocs S."/>
            <person name="Xu J."/>
            <person name="Li Q."/>
            <person name="Guo A."/>
            <person name="Zhou L."/>
            <person name="Li J."/>
            <person name="Wu Y."/>
            <person name="Ma Z."/>
            <person name="Armero A."/>
            <person name="Issali A.E."/>
            <person name="Liu N."/>
            <person name="Peng M."/>
            <person name="Yang Y."/>
        </authorList>
    </citation>
    <scope>NUCLEOTIDE SEQUENCE</scope>
    <source>
        <tissue evidence="1">Spear leaf of Hainan Tall coconut</tissue>
    </source>
</reference>
<sequence>MESPKEKVEEDGRKTLRHFMKRKLIHPPDKLLRVRIVSNPQPDDEEHIGAEDSSESEFDDFNNDEFQVLSCAIQCTYQLVYKLNSAFSCFELCHKMKWVDVKEFLAAEAMNNVVQTESDIMSIKDELLQQPFSRIRALFCMDYLKVESEDVVYDFIRCWAQTHHPKPEDHCTAKELHLERLIRFTYLTRQKLDDALQCEFFYPESVSDAVIEALAFKAGEPYRRRLPQGWWSRNLFSERRYKRTPITVNRLWFPAFDRCEAYFSLPTSELVEMFHSLGRRESEDFQFGHQLFSLVASCKEVRRTFCFDLSITAKAETSDEKVYATRFMVRSGMEWLEKGTGTFSPAKQENVGGNDLLPGFWTQLLGRNRPSMLDGTLHLCVEITCKR</sequence>
<gene>
    <name evidence="1" type="ORF">COCNU_01G016510</name>
</gene>
<comment type="caution">
    <text evidence="1">The sequence shown here is derived from an EMBL/GenBank/DDBJ whole genome shotgun (WGS) entry which is preliminary data.</text>
</comment>
<protein>
    <submittedName>
        <fullName evidence="1">Putative BTB/POZ domain-containing protein</fullName>
    </submittedName>
</protein>
<organism evidence="1 2">
    <name type="scientific">Cocos nucifera</name>
    <name type="common">Coconut palm</name>
    <dbReference type="NCBI Taxonomy" id="13894"/>
    <lineage>
        <taxon>Eukaryota</taxon>
        <taxon>Viridiplantae</taxon>
        <taxon>Streptophyta</taxon>
        <taxon>Embryophyta</taxon>
        <taxon>Tracheophyta</taxon>
        <taxon>Spermatophyta</taxon>
        <taxon>Magnoliopsida</taxon>
        <taxon>Liliopsida</taxon>
        <taxon>Arecaceae</taxon>
        <taxon>Arecoideae</taxon>
        <taxon>Cocoseae</taxon>
        <taxon>Attaleinae</taxon>
        <taxon>Cocos</taxon>
    </lineage>
</organism>
<dbReference type="GO" id="GO:0005634">
    <property type="term" value="C:nucleus"/>
    <property type="evidence" value="ECO:0007669"/>
    <property type="project" value="TreeGrafter"/>
</dbReference>
<dbReference type="GO" id="GO:0010114">
    <property type="term" value="P:response to red light"/>
    <property type="evidence" value="ECO:0007669"/>
    <property type="project" value="TreeGrafter"/>
</dbReference>
<accession>A0A8K0MVA9</accession>